<keyword evidence="1" id="KW-1133">Transmembrane helix</keyword>
<feature type="transmembrane region" description="Helical" evidence="1">
    <location>
        <begin position="121"/>
        <end position="149"/>
    </location>
</feature>
<protein>
    <submittedName>
        <fullName evidence="2">Uncharacterized protein</fullName>
    </submittedName>
</protein>
<feature type="transmembrane region" description="Helical" evidence="1">
    <location>
        <begin position="243"/>
        <end position="264"/>
    </location>
</feature>
<evidence type="ECO:0000313" key="3">
    <source>
        <dbReference type="Proteomes" id="UP000049472"/>
    </source>
</evidence>
<sequence>MNRRIFANLILYDIRKGFRENKIKWIVGVFIFVFFSFITVSDFSVNSPELGFLAYFTNILQGMPPYIKTDDSVFTIPVSWFLFYAFLFFMVGFYPLSDLYGAGKKTLILSGSRFKWLWSKYIWTVINVIMYYAAMILVLAAVTCAIGKWSTKPDDMLMEIGIDMQQFSTGNEVLVWLILPMLCACTIAVVQLTISIFAGAIVGYIVSIVYLVVSVYWVSPFLMGNYLMIIRNNRLCAGGMDTASGIISCIIVMVVSVVLGSVYFNRKNIL</sequence>
<accession>A0A0M6WPU5</accession>
<keyword evidence="3" id="KW-1185">Reference proteome</keyword>
<feature type="transmembrane region" description="Helical" evidence="1">
    <location>
        <begin position="201"/>
        <end position="223"/>
    </location>
</feature>
<keyword evidence="1" id="KW-0812">Transmembrane</keyword>
<dbReference type="RefSeq" id="WP_055062191.1">
    <property type="nucleotide sequence ID" value="NZ_CVRQ01000023.1"/>
</dbReference>
<proteinExistence type="predicted"/>
<feature type="transmembrane region" description="Helical" evidence="1">
    <location>
        <begin position="173"/>
        <end position="194"/>
    </location>
</feature>
<evidence type="ECO:0000313" key="2">
    <source>
        <dbReference type="EMBL" id="CRL39619.1"/>
    </source>
</evidence>
<keyword evidence="1" id="KW-0472">Membrane</keyword>
<reference evidence="3" key="1">
    <citation type="submission" date="2015-05" db="EMBL/GenBank/DDBJ databases">
        <authorList>
            <consortium name="Pathogen Informatics"/>
        </authorList>
    </citation>
    <scope>NUCLEOTIDE SEQUENCE [LARGE SCALE GENOMIC DNA]</scope>
    <source>
        <strain evidence="3">T1-815</strain>
    </source>
</reference>
<feature type="transmembrane region" description="Helical" evidence="1">
    <location>
        <begin position="25"/>
        <end position="45"/>
    </location>
</feature>
<name>A0A0M6WPU5_9FIRM</name>
<feature type="transmembrane region" description="Helical" evidence="1">
    <location>
        <begin position="81"/>
        <end position="100"/>
    </location>
</feature>
<evidence type="ECO:0000256" key="1">
    <source>
        <dbReference type="SAM" id="Phobius"/>
    </source>
</evidence>
<dbReference type="AlphaFoldDB" id="A0A0M6WPU5"/>
<dbReference type="Proteomes" id="UP000049472">
    <property type="component" value="Unassembled WGS sequence"/>
</dbReference>
<gene>
    <name evidence="2" type="ORF">T1815_21151</name>
</gene>
<dbReference type="EMBL" id="CVRQ01000023">
    <property type="protein sequence ID" value="CRL39619.1"/>
    <property type="molecule type" value="Genomic_DNA"/>
</dbReference>
<organism evidence="2 3">
    <name type="scientific">Agathobacter rectalis</name>
    <dbReference type="NCBI Taxonomy" id="39491"/>
    <lineage>
        <taxon>Bacteria</taxon>
        <taxon>Bacillati</taxon>
        <taxon>Bacillota</taxon>
        <taxon>Clostridia</taxon>
        <taxon>Lachnospirales</taxon>
        <taxon>Lachnospiraceae</taxon>
        <taxon>Agathobacter</taxon>
    </lineage>
</organism>